<evidence type="ECO:0000313" key="1">
    <source>
        <dbReference type="EMBL" id="VAW75951.1"/>
    </source>
</evidence>
<name>A0A3B0Y8L5_9ZZZZ</name>
<dbReference type="AlphaFoldDB" id="A0A3B0Y8L5"/>
<sequence>MKHIMVSLILILSANTTYAKPNSNEFETTIRYLSNGSVEITTTMSHKNFKNVNANANKFKGKSNKGLGRKRYLITCHKKKPDGTKESWVEKAYGQWLVVPIAIAGCQAKVVDPSHSIRKL</sequence>
<proteinExistence type="predicted"/>
<protein>
    <submittedName>
        <fullName evidence="1">Uncharacterized protein</fullName>
    </submittedName>
</protein>
<accession>A0A3B0Y8L5</accession>
<reference evidence="1" key="1">
    <citation type="submission" date="2018-06" db="EMBL/GenBank/DDBJ databases">
        <authorList>
            <person name="Zhirakovskaya E."/>
        </authorList>
    </citation>
    <scope>NUCLEOTIDE SEQUENCE</scope>
</reference>
<dbReference type="EMBL" id="UOFL01000095">
    <property type="protein sequence ID" value="VAW75951.1"/>
    <property type="molecule type" value="Genomic_DNA"/>
</dbReference>
<organism evidence="1">
    <name type="scientific">hydrothermal vent metagenome</name>
    <dbReference type="NCBI Taxonomy" id="652676"/>
    <lineage>
        <taxon>unclassified sequences</taxon>
        <taxon>metagenomes</taxon>
        <taxon>ecological metagenomes</taxon>
    </lineage>
</organism>
<gene>
    <name evidence="1" type="ORF">MNBD_GAMMA12-1347</name>
</gene>